<dbReference type="InterPro" id="IPR036188">
    <property type="entry name" value="FAD/NAD-bd_sf"/>
</dbReference>
<feature type="domain" description="FAD/NAD(P)-binding" evidence="3">
    <location>
        <begin position="17"/>
        <end position="341"/>
    </location>
</feature>
<evidence type="ECO:0000259" key="3">
    <source>
        <dbReference type="Pfam" id="PF07992"/>
    </source>
</evidence>
<evidence type="ECO:0000259" key="2">
    <source>
        <dbReference type="Pfam" id="PF04324"/>
    </source>
</evidence>
<reference evidence="4 5" key="1">
    <citation type="submission" date="2020-08" db="EMBL/GenBank/DDBJ databases">
        <title>Sequencing the genomes of 1000 actinobacteria strains.</title>
        <authorList>
            <person name="Klenk H.-P."/>
        </authorList>
    </citation>
    <scope>NUCLEOTIDE SEQUENCE [LARGE SCALE GENOMIC DNA]</scope>
    <source>
        <strain evidence="4 5">DSM 41654</strain>
    </source>
</reference>
<feature type="domain" description="BFD-like [2Fe-2S]-binding" evidence="2">
    <location>
        <begin position="400"/>
        <end position="447"/>
    </location>
</feature>
<keyword evidence="1" id="KW-0560">Oxidoreductase</keyword>
<dbReference type="InterPro" id="IPR023753">
    <property type="entry name" value="FAD/NAD-binding_dom"/>
</dbReference>
<dbReference type="PRINTS" id="PR00411">
    <property type="entry name" value="PNDRDTASEI"/>
</dbReference>
<sequence length="477" mass="49186">MLSSPSESRGAEGGTGYDLAVIGAGPAGLAAVVAAADRGLRCVLLDAGSGLGGQYYRHPDPALRAARPDRLHHHWSTFTALAARLAEHQKVGQVDVLVRHHVFLLEPEAATGHPWRLHTTATAKSGAATTVRLDARAVLLATGAYERQLPFPGWTLPGVVTAGGAQAMLKAGLVLPGRRVVVAGSGPLLLAVAASLTAAGATVPALLEAAGYLGYARRPGALAAVPGKLVEGVTHGAALTRHAVRPRTGHAVVAVHGTDRVRAVTVARLDRDWRPLPGTERRIACDALAVGHGLVPQLELATELGAATRTVPDGTLALRVDARQRTTVPGLWAAGETCGVGGAELALAEGELAASAIAGQAPPAALLARRRRLRAFAELMASVHRPGPGWTEWLSPDTEVCRCEEVPAARIAEAVQELGAGDARTVKLLTRAGMGWCQGRMCGPAVACLAGADGAAPDRRPFSCPVRLGDLAELPPS</sequence>
<keyword evidence="5" id="KW-1185">Reference proteome</keyword>
<protein>
    <submittedName>
        <fullName evidence="4">Thioredoxin reductase</fullName>
    </submittedName>
</protein>
<dbReference type="CDD" id="cd19946">
    <property type="entry name" value="GlpA-like_Fer2_BFD-like"/>
    <property type="match status" value="1"/>
</dbReference>
<name>A0A7W7QYW3_KITKI</name>
<dbReference type="InterPro" id="IPR007419">
    <property type="entry name" value="BFD-like_2Fe2S-bd_dom"/>
</dbReference>
<dbReference type="Pfam" id="PF04324">
    <property type="entry name" value="Fer2_BFD"/>
    <property type="match status" value="1"/>
</dbReference>
<dbReference type="AlphaFoldDB" id="A0A7W7QYW3"/>
<proteinExistence type="predicted"/>
<evidence type="ECO:0000313" key="5">
    <source>
        <dbReference type="Proteomes" id="UP000540506"/>
    </source>
</evidence>
<gene>
    <name evidence="4" type="ORF">FHR34_001345</name>
</gene>
<dbReference type="PANTHER" id="PTHR42949">
    <property type="entry name" value="ANAEROBIC GLYCEROL-3-PHOSPHATE DEHYDROGENASE SUBUNIT B"/>
    <property type="match status" value="1"/>
</dbReference>
<dbReference type="EMBL" id="JACHJV010000001">
    <property type="protein sequence ID" value="MBB4922352.1"/>
    <property type="molecule type" value="Genomic_DNA"/>
</dbReference>
<dbReference type="Proteomes" id="UP000540506">
    <property type="component" value="Unassembled WGS sequence"/>
</dbReference>
<dbReference type="Pfam" id="PF07992">
    <property type="entry name" value="Pyr_redox_2"/>
    <property type="match status" value="1"/>
</dbReference>
<dbReference type="InterPro" id="IPR017224">
    <property type="entry name" value="Opine_Oxase_asu/HCN_bsu"/>
</dbReference>
<dbReference type="InterPro" id="IPR051691">
    <property type="entry name" value="Metab_Enz_Cyan_OpOx_G3PDH"/>
</dbReference>
<comment type="caution">
    <text evidence="4">The sequence shown here is derived from an EMBL/GenBank/DDBJ whole genome shotgun (WGS) entry which is preliminary data.</text>
</comment>
<dbReference type="InterPro" id="IPR041854">
    <property type="entry name" value="BFD-like_2Fe2S-bd_dom_sf"/>
</dbReference>
<dbReference type="SUPFAM" id="SSF51905">
    <property type="entry name" value="FAD/NAD(P)-binding domain"/>
    <property type="match status" value="1"/>
</dbReference>
<accession>A0A7W7QYW3</accession>
<dbReference type="PANTHER" id="PTHR42949:SF3">
    <property type="entry name" value="ANAEROBIC GLYCEROL-3-PHOSPHATE DEHYDROGENASE SUBUNIT B"/>
    <property type="match status" value="1"/>
</dbReference>
<dbReference type="PIRSF" id="PIRSF037495">
    <property type="entry name" value="Opine_OX_OoxA/HcnB"/>
    <property type="match status" value="1"/>
</dbReference>
<dbReference type="Gene3D" id="3.50.50.60">
    <property type="entry name" value="FAD/NAD(P)-binding domain"/>
    <property type="match status" value="2"/>
</dbReference>
<evidence type="ECO:0000256" key="1">
    <source>
        <dbReference type="ARBA" id="ARBA00023002"/>
    </source>
</evidence>
<dbReference type="RefSeq" id="WP_312897141.1">
    <property type="nucleotide sequence ID" value="NZ_JACHJV010000001.1"/>
</dbReference>
<dbReference type="Gene3D" id="1.10.10.1100">
    <property type="entry name" value="BFD-like [2Fe-2S]-binding domain"/>
    <property type="match status" value="1"/>
</dbReference>
<dbReference type="GO" id="GO:0016491">
    <property type="term" value="F:oxidoreductase activity"/>
    <property type="evidence" value="ECO:0007669"/>
    <property type="project" value="UniProtKB-KW"/>
</dbReference>
<dbReference type="PRINTS" id="PR00368">
    <property type="entry name" value="FADPNR"/>
</dbReference>
<organism evidence="4 5">
    <name type="scientific">Kitasatospora kifunensis</name>
    <name type="common">Streptomyces kifunensis</name>
    <dbReference type="NCBI Taxonomy" id="58351"/>
    <lineage>
        <taxon>Bacteria</taxon>
        <taxon>Bacillati</taxon>
        <taxon>Actinomycetota</taxon>
        <taxon>Actinomycetes</taxon>
        <taxon>Kitasatosporales</taxon>
        <taxon>Streptomycetaceae</taxon>
        <taxon>Kitasatospora</taxon>
    </lineage>
</organism>
<evidence type="ECO:0000313" key="4">
    <source>
        <dbReference type="EMBL" id="MBB4922352.1"/>
    </source>
</evidence>